<comment type="caution">
    <text evidence="2">The sequence shown here is derived from an EMBL/GenBank/DDBJ whole genome shotgun (WGS) entry which is preliminary data.</text>
</comment>
<name>A0ABQ6QMW6_9BACT</name>
<evidence type="ECO:0000313" key="3">
    <source>
        <dbReference type="Proteomes" id="UP001342631"/>
    </source>
</evidence>
<evidence type="ECO:0000256" key="1">
    <source>
        <dbReference type="SAM" id="Phobius"/>
    </source>
</evidence>
<dbReference type="PROSITE" id="PS00409">
    <property type="entry name" value="PROKAR_NTER_METHYL"/>
    <property type="match status" value="1"/>
</dbReference>
<dbReference type="Pfam" id="PF07963">
    <property type="entry name" value="N_methyl"/>
    <property type="match status" value="1"/>
</dbReference>
<organism evidence="2 3">
    <name type="scientific">Corallococcus caeni</name>
    <dbReference type="NCBI Taxonomy" id="3082388"/>
    <lineage>
        <taxon>Bacteria</taxon>
        <taxon>Pseudomonadati</taxon>
        <taxon>Myxococcota</taxon>
        <taxon>Myxococcia</taxon>
        <taxon>Myxococcales</taxon>
        <taxon>Cystobacterineae</taxon>
        <taxon>Myxococcaceae</taxon>
        <taxon>Corallococcus</taxon>
    </lineage>
</organism>
<proteinExistence type="predicted"/>
<feature type="transmembrane region" description="Helical" evidence="1">
    <location>
        <begin position="12"/>
        <end position="33"/>
    </location>
</feature>
<evidence type="ECO:0000313" key="2">
    <source>
        <dbReference type="EMBL" id="GMU04648.1"/>
    </source>
</evidence>
<gene>
    <name evidence="2" type="ORF">ASNO1_09000</name>
</gene>
<dbReference type="InterPro" id="IPR012902">
    <property type="entry name" value="N_methyl_site"/>
</dbReference>
<keyword evidence="1" id="KW-0812">Transmembrane</keyword>
<keyword evidence="3" id="KW-1185">Reference proteome</keyword>
<dbReference type="RefSeq" id="WP_338274744.1">
    <property type="nucleotide sequence ID" value="NZ_BTTX01000001.1"/>
</dbReference>
<dbReference type="Proteomes" id="UP001342631">
    <property type="component" value="Unassembled WGS sequence"/>
</dbReference>
<reference evidence="2 3" key="1">
    <citation type="journal article" date="2024" name="Arch. Microbiol.">
        <title>Corallococcus caeni sp. nov., a novel myxobacterium isolated from activated sludge.</title>
        <authorList>
            <person name="Tomita S."/>
            <person name="Nakai R."/>
            <person name="Kuroda K."/>
            <person name="Kurashita H."/>
            <person name="Hatamoto M."/>
            <person name="Yamaguchi T."/>
            <person name="Narihiro T."/>
        </authorList>
    </citation>
    <scope>NUCLEOTIDE SEQUENCE [LARGE SCALE GENOMIC DNA]</scope>
    <source>
        <strain evidence="2 3">NO1</strain>
    </source>
</reference>
<sequence length="413" mass="44656">MRRQFKAEAGFTLLEVMVAAALGVVVLTTGLVVGTQLQRRSLFEEQTMMAQTTGRALQERLSADISRAGNGMGNTPISFSDTDQRFAVQVYSDLSADTELTSGDYAAPPAGAPVSDALRLYWGRTRDLVFLDTCSGGSTVVRNGANEFCLAPDSSAGMKPATGQPATMAVLVNGDQGENVSGNSILPVSCLLRVSNVQPDAATKKLTGNVGSGVGTLTNLCTNNLDVRWQLSNWIAMALEGVTYRVNWKGGFPTLEARPYGATDWQVVSRDVEQLKIRQAVINLTTPSDEYRWFPETNPLLASPSRPALDTCTAAQNPGVCTVEQRAGEMLSSAPNANEALRMRLRKRVRELEITLVVRTRRLDREAVAAGVDENNHPRDGYKRRTITFRVAPRSFGMTGLQVLEPVPTGTGT</sequence>
<dbReference type="EMBL" id="BTTX01000001">
    <property type="protein sequence ID" value="GMU04648.1"/>
    <property type="molecule type" value="Genomic_DNA"/>
</dbReference>
<evidence type="ECO:0008006" key="4">
    <source>
        <dbReference type="Google" id="ProtNLM"/>
    </source>
</evidence>
<protein>
    <recommendedName>
        <fullName evidence="4">Prepilin-type N-terminal cleavage/methylation domain-containing protein</fullName>
    </recommendedName>
</protein>
<accession>A0ABQ6QMW6</accession>
<keyword evidence="1" id="KW-1133">Transmembrane helix</keyword>
<keyword evidence="1" id="KW-0472">Membrane</keyword>